<organism evidence="1 2">
    <name type="scientific">Jatropha curcas</name>
    <name type="common">Barbados nut</name>
    <dbReference type="NCBI Taxonomy" id="180498"/>
    <lineage>
        <taxon>Eukaryota</taxon>
        <taxon>Viridiplantae</taxon>
        <taxon>Streptophyta</taxon>
        <taxon>Embryophyta</taxon>
        <taxon>Tracheophyta</taxon>
        <taxon>Spermatophyta</taxon>
        <taxon>Magnoliopsida</taxon>
        <taxon>eudicotyledons</taxon>
        <taxon>Gunneridae</taxon>
        <taxon>Pentapetalae</taxon>
        <taxon>rosids</taxon>
        <taxon>fabids</taxon>
        <taxon>Malpighiales</taxon>
        <taxon>Euphorbiaceae</taxon>
        <taxon>Crotonoideae</taxon>
        <taxon>Jatropheae</taxon>
        <taxon>Jatropha</taxon>
    </lineage>
</organism>
<protein>
    <submittedName>
        <fullName evidence="1">Uncharacterized protein</fullName>
    </submittedName>
</protein>
<keyword evidence="2" id="KW-1185">Reference proteome</keyword>
<name>A0A067KDA3_JATCU</name>
<reference evidence="1 2" key="1">
    <citation type="journal article" date="2014" name="PLoS ONE">
        <title>Global Analysis of Gene Expression Profiles in Physic Nut (Jatropha curcas L.) Seedlings Exposed to Salt Stress.</title>
        <authorList>
            <person name="Zhang L."/>
            <person name="Zhang C."/>
            <person name="Wu P."/>
            <person name="Chen Y."/>
            <person name="Li M."/>
            <person name="Jiang H."/>
            <person name="Wu G."/>
        </authorList>
    </citation>
    <scope>NUCLEOTIDE SEQUENCE [LARGE SCALE GENOMIC DNA]</scope>
    <source>
        <strain evidence="2">cv. GZQX0401</strain>
        <tissue evidence="1">Young leaves</tissue>
    </source>
</reference>
<gene>
    <name evidence="1" type="ORF">JCGZ_19320</name>
</gene>
<sequence length="126" mass="14271">MSYQEMCSNYEEFSALLGSDFERAPVAALTRSGFFWTFMRMLGLTIEEARELVSEDQANLGMLIEQYLDPLDFADVEFQRFRTRALVFYLVSTYLLSGPIGWDDLRVADLVLQMESGAGIASMVLA</sequence>
<dbReference type="AlphaFoldDB" id="A0A067KDA3"/>
<accession>A0A067KDA3</accession>
<proteinExistence type="predicted"/>
<dbReference type="Proteomes" id="UP000027138">
    <property type="component" value="Unassembled WGS sequence"/>
</dbReference>
<dbReference type="EMBL" id="KK914731">
    <property type="protein sequence ID" value="KDP29814.1"/>
    <property type="molecule type" value="Genomic_DNA"/>
</dbReference>
<evidence type="ECO:0000313" key="2">
    <source>
        <dbReference type="Proteomes" id="UP000027138"/>
    </source>
</evidence>
<dbReference type="OrthoDB" id="1748438at2759"/>
<evidence type="ECO:0000313" key="1">
    <source>
        <dbReference type="EMBL" id="KDP29814.1"/>
    </source>
</evidence>